<dbReference type="InterPro" id="IPR018490">
    <property type="entry name" value="cNMP-bd_dom_sf"/>
</dbReference>
<reference evidence="3" key="1">
    <citation type="submission" date="2017-04" db="EMBL/GenBank/DDBJ databases">
        <authorList>
            <person name="Varghese N."/>
            <person name="Submissions S."/>
        </authorList>
    </citation>
    <scope>NUCLEOTIDE SEQUENCE [LARGE SCALE GENOMIC DNA]</scope>
    <source>
        <strain evidence="3">DSM 4125</strain>
    </source>
</reference>
<organism evidence="2 3">
    <name type="scientific">Marivirga sericea</name>
    <dbReference type="NCBI Taxonomy" id="1028"/>
    <lineage>
        <taxon>Bacteria</taxon>
        <taxon>Pseudomonadati</taxon>
        <taxon>Bacteroidota</taxon>
        <taxon>Cytophagia</taxon>
        <taxon>Cytophagales</taxon>
        <taxon>Marivirgaceae</taxon>
        <taxon>Marivirga</taxon>
    </lineage>
</organism>
<dbReference type="Gene3D" id="2.60.120.10">
    <property type="entry name" value="Jelly Rolls"/>
    <property type="match status" value="1"/>
</dbReference>
<dbReference type="SUPFAM" id="SSF51206">
    <property type="entry name" value="cAMP-binding domain-like"/>
    <property type="match status" value="1"/>
</dbReference>
<proteinExistence type="predicted"/>
<dbReference type="InterPro" id="IPR014710">
    <property type="entry name" value="RmlC-like_jellyroll"/>
</dbReference>
<name>A0A1X7I169_9BACT</name>
<keyword evidence="3" id="KW-1185">Reference proteome</keyword>
<sequence length="196" mass="22958">MNKSISLEYKIIKEDISKYISLSDDEFDYYFGLLKAKKFARSENLLQSGDVCKEAYFIQSGCIRYYNLVDGEEQTGQFFFEGSWYSDYDSFLFEKPTTQTIQALEETTVAVLSKAALQKLYKEVPKFERFGRLMAENAFMGLRKYTESLTHISAEERYKLLIKSRPKVMQRVPQQYIASYLGIRPQSLSRIRKNLE</sequence>
<dbReference type="InterPro" id="IPR000595">
    <property type="entry name" value="cNMP-bd_dom"/>
</dbReference>
<dbReference type="RefSeq" id="WP_085515112.1">
    <property type="nucleotide sequence ID" value="NZ_FXAW01000001.1"/>
</dbReference>
<feature type="domain" description="Cyclic nucleotide-binding" evidence="1">
    <location>
        <begin position="18"/>
        <end position="120"/>
    </location>
</feature>
<evidence type="ECO:0000259" key="1">
    <source>
        <dbReference type="PROSITE" id="PS50042"/>
    </source>
</evidence>
<accession>A0A1X7I169</accession>
<dbReference type="EMBL" id="FXAW01000001">
    <property type="protein sequence ID" value="SMG07871.1"/>
    <property type="molecule type" value="Genomic_DNA"/>
</dbReference>
<dbReference type="OrthoDB" id="792939at2"/>
<keyword evidence="2" id="KW-0808">Transferase</keyword>
<evidence type="ECO:0000313" key="3">
    <source>
        <dbReference type="Proteomes" id="UP000193804"/>
    </source>
</evidence>
<dbReference type="Pfam" id="PF00027">
    <property type="entry name" value="cNMP_binding"/>
    <property type="match status" value="1"/>
</dbReference>
<evidence type="ECO:0000313" key="2">
    <source>
        <dbReference type="EMBL" id="SMG07871.1"/>
    </source>
</evidence>
<dbReference type="STRING" id="1028.SAMN05661096_00085"/>
<dbReference type="CDD" id="cd00038">
    <property type="entry name" value="CAP_ED"/>
    <property type="match status" value="1"/>
</dbReference>
<protein>
    <submittedName>
        <fullName evidence="2">cAMP-binding domain of CRP or a regulatory subunit of cAMP-dependent protein kinases</fullName>
    </submittedName>
</protein>
<dbReference type="GO" id="GO:0016301">
    <property type="term" value="F:kinase activity"/>
    <property type="evidence" value="ECO:0007669"/>
    <property type="project" value="UniProtKB-KW"/>
</dbReference>
<dbReference type="Proteomes" id="UP000193804">
    <property type="component" value="Unassembled WGS sequence"/>
</dbReference>
<keyword evidence="2" id="KW-0418">Kinase</keyword>
<dbReference type="PROSITE" id="PS50042">
    <property type="entry name" value="CNMP_BINDING_3"/>
    <property type="match status" value="1"/>
</dbReference>
<dbReference type="AlphaFoldDB" id="A0A1X7I169"/>
<gene>
    <name evidence="2" type="ORF">SAMN05661096_00085</name>
</gene>